<gene>
    <name evidence="6" type="ORF">K529_006495</name>
</gene>
<dbReference type="PANTHER" id="PTHR43280">
    <property type="entry name" value="ARAC-FAMILY TRANSCRIPTIONAL REGULATOR"/>
    <property type="match status" value="1"/>
</dbReference>
<dbReference type="PROSITE" id="PS00041">
    <property type="entry name" value="HTH_ARAC_FAMILY_1"/>
    <property type="match status" value="1"/>
</dbReference>
<evidence type="ECO:0000256" key="4">
    <source>
        <dbReference type="SAM" id="MobiDB-lite"/>
    </source>
</evidence>
<dbReference type="EMBL" id="CP015230">
    <property type="protein sequence ID" value="ANP40409.1"/>
    <property type="molecule type" value="Genomic_DNA"/>
</dbReference>
<feature type="region of interest" description="Disordered" evidence="4">
    <location>
        <begin position="256"/>
        <end position="276"/>
    </location>
</feature>
<name>A0A1B1A1E8_9RHOB</name>
<dbReference type="PROSITE" id="PS01124">
    <property type="entry name" value="HTH_ARAC_FAMILY_2"/>
    <property type="match status" value="1"/>
</dbReference>
<keyword evidence="2" id="KW-0238">DNA-binding</keyword>
<dbReference type="STRING" id="1265309.K529_006495"/>
<proteinExistence type="predicted"/>
<sequence>MPFDPNTHGPLDVSPLLRLMSAGNWQIELAHERDCHLVIWVTRGQGRMLLDGQCRGFGPHTAICVPARTLFSLELGRQSIGQVLQIGEDIPCGLPDTPMQIRINDMQEQARINSLFDAALREQQVSDDHTAQAIRSYADLIGIHMQRLWQTAPENSKLSAARKLCRAYCARLAEDSEGAFNMAGHAAALGVTPTHLTRVCRQETGKTAAALLTERQLHAARSLLIRTSLPMRDIAQSLGFGSAAYFTRFITQHTGSTPSALRKKARRPATSASAHH</sequence>
<dbReference type="KEGG" id="rmb:K529_006495"/>
<feature type="domain" description="HTH araC/xylS-type" evidence="5">
    <location>
        <begin position="162"/>
        <end position="264"/>
    </location>
</feature>
<dbReference type="SMART" id="SM00342">
    <property type="entry name" value="HTH_ARAC"/>
    <property type="match status" value="1"/>
</dbReference>
<reference evidence="6 7" key="1">
    <citation type="journal article" date="2016" name="ISME J.">
        <title>Global occurrence and heterogeneity of the Roseobacter-clade species Ruegeria mobilis.</title>
        <authorList>
            <person name="Sonnenschein E."/>
            <person name="Gram L."/>
        </authorList>
    </citation>
    <scope>NUCLEOTIDE SEQUENCE [LARGE SCALE GENOMIC DNA]</scope>
    <source>
        <strain evidence="6 7">F1926</strain>
    </source>
</reference>
<dbReference type="InterPro" id="IPR018062">
    <property type="entry name" value="HTH_AraC-typ_CS"/>
</dbReference>
<dbReference type="GO" id="GO:0043565">
    <property type="term" value="F:sequence-specific DNA binding"/>
    <property type="evidence" value="ECO:0007669"/>
    <property type="project" value="InterPro"/>
</dbReference>
<dbReference type="InterPro" id="IPR037923">
    <property type="entry name" value="HTH-like"/>
</dbReference>
<dbReference type="RefSeq" id="WP_005617906.1">
    <property type="nucleotide sequence ID" value="NZ_CP015230.1"/>
</dbReference>
<evidence type="ECO:0000256" key="3">
    <source>
        <dbReference type="ARBA" id="ARBA00023163"/>
    </source>
</evidence>
<evidence type="ECO:0000313" key="6">
    <source>
        <dbReference type="EMBL" id="ANP40409.1"/>
    </source>
</evidence>
<organism evidence="6 7">
    <name type="scientific">Tritonibacter mobilis F1926</name>
    <dbReference type="NCBI Taxonomy" id="1265309"/>
    <lineage>
        <taxon>Bacteria</taxon>
        <taxon>Pseudomonadati</taxon>
        <taxon>Pseudomonadota</taxon>
        <taxon>Alphaproteobacteria</taxon>
        <taxon>Rhodobacterales</taxon>
        <taxon>Paracoccaceae</taxon>
        <taxon>Tritonibacter</taxon>
    </lineage>
</organism>
<dbReference type="InterPro" id="IPR018060">
    <property type="entry name" value="HTH_AraC"/>
</dbReference>
<protein>
    <submittedName>
        <fullName evidence="6">AraC family transcriptional regulator</fullName>
    </submittedName>
</protein>
<keyword evidence="1" id="KW-0805">Transcription regulation</keyword>
<dbReference type="GO" id="GO:0003700">
    <property type="term" value="F:DNA-binding transcription factor activity"/>
    <property type="evidence" value="ECO:0007669"/>
    <property type="project" value="InterPro"/>
</dbReference>
<keyword evidence="3" id="KW-0804">Transcription</keyword>
<evidence type="ECO:0000259" key="5">
    <source>
        <dbReference type="PROSITE" id="PS01124"/>
    </source>
</evidence>
<evidence type="ECO:0000313" key="7">
    <source>
        <dbReference type="Proteomes" id="UP000013243"/>
    </source>
</evidence>
<dbReference type="Proteomes" id="UP000013243">
    <property type="component" value="Chromosome"/>
</dbReference>
<dbReference type="Pfam" id="PF12833">
    <property type="entry name" value="HTH_18"/>
    <property type="match status" value="1"/>
</dbReference>
<accession>A0A1B1A1E8</accession>
<dbReference type="OrthoDB" id="9814125at2"/>
<evidence type="ECO:0000256" key="1">
    <source>
        <dbReference type="ARBA" id="ARBA00023015"/>
    </source>
</evidence>
<dbReference type="Gene3D" id="1.10.10.60">
    <property type="entry name" value="Homeodomain-like"/>
    <property type="match status" value="1"/>
</dbReference>
<dbReference type="SUPFAM" id="SSF51215">
    <property type="entry name" value="Regulatory protein AraC"/>
    <property type="match status" value="1"/>
</dbReference>
<dbReference type="InterPro" id="IPR009057">
    <property type="entry name" value="Homeodomain-like_sf"/>
</dbReference>
<dbReference type="GeneID" id="28249465"/>
<evidence type="ECO:0000256" key="2">
    <source>
        <dbReference type="ARBA" id="ARBA00023125"/>
    </source>
</evidence>
<dbReference type="PANTHER" id="PTHR43280:SF32">
    <property type="entry name" value="TRANSCRIPTIONAL REGULATORY PROTEIN"/>
    <property type="match status" value="1"/>
</dbReference>
<dbReference type="SUPFAM" id="SSF46689">
    <property type="entry name" value="Homeodomain-like"/>
    <property type="match status" value="1"/>
</dbReference>
<dbReference type="AlphaFoldDB" id="A0A1B1A1E8"/>